<feature type="compositionally biased region" description="Polar residues" evidence="1">
    <location>
        <begin position="88"/>
        <end position="107"/>
    </location>
</feature>
<evidence type="ECO:0000256" key="1">
    <source>
        <dbReference type="SAM" id="MobiDB-lite"/>
    </source>
</evidence>
<organism evidence="2 3">
    <name type="scientific">Linum trigynum</name>
    <dbReference type="NCBI Taxonomy" id="586398"/>
    <lineage>
        <taxon>Eukaryota</taxon>
        <taxon>Viridiplantae</taxon>
        <taxon>Streptophyta</taxon>
        <taxon>Embryophyta</taxon>
        <taxon>Tracheophyta</taxon>
        <taxon>Spermatophyta</taxon>
        <taxon>Magnoliopsida</taxon>
        <taxon>eudicotyledons</taxon>
        <taxon>Gunneridae</taxon>
        <taxon>Pentapetalae</taxon>
        <taxon>rosids</taxon>
        <taxon>fabids</taxon>
        <taxon>Malpighiales</taxon>
        <taxon>Linaceae</taxon>
        <taxon>Linum</taxon>
    </lineage>
</organism>
<gene>
    <name evidence="2" type="ORF">LTRI10_LOCUS3212</name>
</gene>
<dbReference type="EMBL" id="OZ034813">
    <property type="protein sequence ID" value="CAL1355447.1"/>
    <property type="molecule type" value="Genomic_DNA"/>
</dbReference>
<dbReference type="Proteomes" id="UP001497516">
    <property type="component" value="Chromosome 1"/>
</dbReference>
<reference evidence="2 3" key="1">
    <citation type="submission" date="2024-04" db="EMBL/GenBank/DDBJ databases">
        <authorList>
            <person name="Fracassetti M."/>
        </authorList>
    </citation>
    <scope>NUCLEOTIDE SEQUENCE [LARGE SCALE GENOMIC DNA]</scope>
</reference>
<dbReference type="AlphaFoldDB" id="A0AAV2CGA9"/>
<accession>A0AAV2CGA9</accession>
<feature type="region of interest" description="Disordered" evidence="1">
    <location>
        <begin position="75"/>
        <end position="112"/>
    </location>
</feature>
<name>A0AAV2CGA9_9ROSI</name>
<evidence type="ECO:0000313" key="3">
    <source>
        <dbReference type="Proteomes" id="UP001497516"/>
    </source>
</evidence>
<sequence length="148" mass="15896">MKMKKRKDIDSGKIGENGVKRKVAVQPMHLPRRSAPAKSADVEEAASDQSVLGKQLAEEVDAQPNQLETCLEPGLGTATANLEPGEVKTQTGKQIMNPEPGTSTTNDVADVPPLRRIDQRVGNCFPALHQRSLFTPACVRGGRRGSGQ</sequence>
<feature type="region of interest" description="Disordered" evidence="1">
    <location>
        <begin position="1"/>
        <end position="51"/>
    </location>
</feature>
<protein>
    <submittedName>
        <fullName evidence="2">Uncharacterized protein</fullName>
    </submittedName>
</protein>
<evidence type="ECO:0000313" key="2">
    <source>
        <dbReference type="EMBL" id="CAL1355447.1"/>
    </source>
</evidence>
<keyword evidence="3" id="KW-1185">Reference proteome</keyword>
<proteinExistence type="predicted"/>